<dbReference type="GeneID" id="31007656"/>
<dbReference type="GO" id="GO:0005846">
    <property type="term" value="C:nuclear cap binding complex"/>
    <property type="evidence" value="ECO:0007669"/>
    <property type="project" value="InterPro"/>
</dbReference>
<dbReference type="InterPro" id="IPR015172">
    <property type="entry name" value="MIF4G-like_typ-1"/>
</dbReference>
<dbReference type="GO" id="GO:0006406">
    <property type="term" value="P:mRNA export from nucleus"/>
    <property type="evidence" value="ECO:0007669"/>
    <property type="project" value="InterPro"/>
</dbReference>
<evidence type="ECO:0000313" key="5">
    <source>
        <dbReference type="Proteomes" id="UP000214365"/>
    </source>
</evidence>
<feature type="region of interest" description="Disordered" evidence="1">
    <location>
        <begin position="811"/>
        <end position="858"/>
    </location>
</feature>
<evidence type="ECO:0000259" key="3">
    <source>
        <dbReference type="Pfam" id="PF09090"/>
    </source>
</evidence>
<comment type="caution">
    <text evidence="4">The sequence shown here is derived from an EMBL/GenBank/DDBJ whole genome shotgun (WGS) entry which is preliminary data.</text>
</comment>
<feature type="domain" description="MIF4G-like type 2" evidence="3">
    <location>
        <begin position="546"/>
        <end position="798"/>
    </location>
</feature>
<evidence type="ECO:0000313" key="4">
    <source>
        <dbReference type="EMBL" id="OKL56764.1"/>
    </source>
</evidence>
<protein>
    <recommendedName>
        <fullName evidence="6">Cap binding protein</fullName>
    </recommendedName>
</protein>
<dbReference type="GO" id="GO:0003729">
    <property type="term" value="F:mRNA binding"/>
    <property type="evidence" value="ECO:0007669"/>
    <property type="project" value="TreeGrafter"/>
</dbReference>
<feature type="region of interest" description="Disordered" evidence="1">
    <location>
        <begin position="1"/>
        <end position="28"/>
    </location>
</feature>
<dbReference type="FunFam" id="1.25.40.180:FF:000045">
    <property type="entry name" value="snRNA cap binding complex subunit (Gcr3), putative"/>
    <property type="match status" value="1"/>
</dbReference>
<name>A0A225AFC9_TALAT</name>
<evidence type="ECO:0000259" key="2">
    <source>
        <dbReference type="Pfam" id="PF09088"/>
    </source>
</evidence>
<dbReference type="GO" id="GO:0000184">
    <property type="term" value="P:nuclear-transcribed mRNA catabolic process, nonsense-mediated decay"/>
    <property type="evidence" value="ECO:0007669"/>
    <property type="project" value="TreeGrafter"/>
</dbReference>
<gene>
    <name evidence="4" type="ORF">UA08_07900</name>
</gene>
<dbReference type="SUPFAM" id="SSF48371">
    <property type="entry name" value="ARM repeat"/>
    <property type="match status" value="3"/>
</dbReference>
<feature type="region of interest" description="Disordered" evidence="1">
    <location>
        <begin position="282"/>
        <end position="311"/>
    </location>
</feature>
<dbReference type="STRING" id="1441469.A0A225AFC9"/>
<dbReference type="GO" id="GO:0005634">
    <property type="term" value="C:nucleus"/>
    <property type="evidence" value="ECO:0007669"/>
    <property type="project" value="TreeGrafter"/>
</dbReference>
<evidence type="ECO:0008006" key="6">
    <source>
        <dbReference type="Google" id="ProtNLM"/>
    </source>
</evidence>
<dbReference type="InterPro" id="IPR027159">
    <property type="entry name" value="CBP80"/>
</dbReference>
<dbReference type="Pfam" id="PF09090">
    <property type="entry name" value="MIF4G_like_2"/>
    <property type="match status" value="1"/>
</dbReference>
<dbReference type="EMBL" id="LFMY01000013">
    <property type="protein sequence ID" value="OKL56764.1"/>
    <property type="molecule type" value="Genomic_DNA"/>
</dbReference>
<proteinExistence type="predicted"/>
<dbReference type="PANTHER" id="PTHR12412">
    <property type="entry name" value="CAP BINDING PROTEIN"/>
    <property type="match status" value="1"/>
</dbReference>
<dbReference type="InterPro" id="IPR016024">
    <property type="entry name" value="ARM-type_fold"/>
</dbReference>
<evidence type="ECO:0000256" key="1">
    <source>
        <dbReference type="SAM" id="MobiDB-lite"/>
    </source>
</evidence>
<dbReference type="InterPro" id="IPR015174">
    <property type="entry name" value="MIF4G-like_typ-2"/>
</dbReference>
<dbReference type="FunFam" id="1.25.40.180:FF:000035">
    <property type="entry name" value="snRNA cap binding complex subunit (Gcr3)"/>
    <property type="match status" value="1"/>
</dbReference>
<sequence>MADYERRNHGFRGGREGGRKRRYRDDDDFDRRPQRRRYEEPLGSRVRRLLLLIAESAVRRVEDDVVYIARMAADNYDDEDVRESFLETIIQLTLEQPFKIPFVAAVVLVLNSLKPEFAAEALKRTTSTLQQALNAGVWRDVKLLVRLVGCVQGMLEGDGVFVILEELFSRAVDLQTTSSEDSLGLELVKIILLAIPYVMASSASSGFESQAVALLEKTDIIASTPHALEALVNPFSFDSSDESFEPLQSFIGLLQKQLQNESTNSKWELRCLPRPWQALSEFSSSPDNQEGETPISLESATKHPLPTVTVPDPVKNGPRAIYPEVYFSVYAEQEIETVPGIGDVASTLLRDALVDTINILDFNRTAVARFLIDVDCYFSPDTFVKRATPFDKLRELPSDRPTWKPEDVAVDAVFSQLFQLPSPEHKLVYYHSVLTECCKVAPAAIAPSLGRAIRFLYRNVERLDVDLTHRFLDWFSHHLSNFGFTWKWTEWIDDLQLPEIHPKMAFITGALDKEIRLSFAQRIKGTLPEPYQPLIAEGKEKDTPDFKYTLETTPYSKQGSELMQLIRKKATDEEIEPVIAEIEKQAKEHGVEDSMVPSTDAFVTSICFVGSKSLSHVLSCIERNKERLLAIGPRSAPGRRQIITSVMEYWVDQPGIAINIIDKLLNYTILTPLSVIEWALLDRIDAGKILSQAHVYEMVSATVNKVTNRIRQIVAARTQRGLYEPQLGVVDEALNREKADMQTLFTLIEDSITPVAAGSNDELMERSEDDPSTREENEIIRRWAVRWRRVFQRKAAVEAAFIADAMIDATPLGTMPPPPPEDETAAAAPEAGSGAGLEDGLPQSAANGDNDMDIADIS</sequence>
<dbReference type="RefSeq" id="XP_020116885.1">
    <property type="nucleotide sequence ID" value="XM_020262801.1"/>
</dbReference>
<feature type="domain" description="MIF4G-like type 1" evidence="2">
    <location>
        <begin position="340"/>
        <end position="529"/>
    </location>
</feature>
<dbReference type="FunFam" id="1.25.40.180:FF:000079">
    <property type="entry name" value="Related to cap binding protein 80 (Cbp80)"/>
    <property type="match status" value="1"/>
</dbReference>
<dbReference type="Gene3D" id="1.25.40.180">
    <property type="match status" value="3"/>
</dbReference>
<keyword evidence="5" id="KW-1185">Reference proteome</keyword>
<dbReference type="GO" id="GO:0000339">
    <property type="term" value="F:RNA cap binding"/>
    <property type="evidence" value="ECO:0007669"/>
    <property type="project" value="InterPro"/>
</dbReference>
<dbReference type="AlphaFoldDB" id="A0A225AFC9"/>
<dbReference type="OrthoDB" id="10252707at2759"/>
<dbReference type="PANTHER" id="PTHR12412:SF2">
    <property type="entry name" value="NUCLEAR CAP-BINDING PROTEIN SUBUNIT 1"/>
    <property type="match status" value="1"/>
</dbReference>
<accession>A0A225AFC9</accession>
<reference evidence="4 5" key="1">
    <citation type="submission" date="2015-06" db="EMBL/GenBank/DDBJ databases">
        <title>Talaromyces atroroseus IBT 11181 draft genome.</title>
        <authorList>
            <person name="Rasmussen K.B."/>
            <person name="Rasmussen S."/>
            <person name="Petersen B."/>
            <person name="Sicheritz-Ponten T."/>
            <person name="Mortensen U.H."/>
            <person name="Thrane U."/>
        </authorList>
    </citation>
    <scope>NUCLEOTIDE SEQUENCE [LARGE SCALE GENOMIC DNA]</scope>
    <source>
        <strain evidence="4 5">IBT 11181</strain>
    </source>
</reference>
<dbReference type="Proteomes" id="UP000214365">
    <property type="component" value="Unassembled WGS sequence"/>
</dbReference>
<organism evidence="4 5">
    <name type="scientific">Talaromyces atroroseus</name>
    <dbReference type="NCBI Taxonomy" id="1441469"/>
    <lineage>
        <taxon>Eukaryota</taxon>
        <taxon>Fungi</taxon>
        <taxon>Dikarya</taxon>
        <taxon>Ascomycota</taxon>
        <taxon>Pezizomycotina</taxon>
        <taxon>Eurotiomycetes</taxon>
        <taxon>Eurotiomycetidae</taxon>
        <taxon>Eurotiales</taxon>
        <taxon>Trichocomaceae</taxon>
        <taxon>Talaromyces</taxon>
        <taxon>Talaromyces sect. Trachyspermi</taxon>
    </lineage>
</organism>
<dbReference type="Pfam" id="PF09088">
    <property type="entry name" value="MIF4G_like"/>
    <property type="match status" value="1"/>
</dbReference>